<dbReference type="EMBL" id="CAEKKB010000003">
    <property type="protein sequence ID" value="CAB4303680.1"/>
    <property type="molecule type" value="Genomic_DNA"/>
</dbReference>
<dbReference type="AlphaFoldDB" id="A0A6J5WPN2"/>
<evidence type="ECO:0008006" key="3">
    <source>
        <dbReference type="Google" id="ProtNLM"/>
    </source>
</evidence>
<dbReference type="OrthoDB" id="1165905at2759"/>
<protein>
    <recommendedName>
        <fullName evidence="3">No apical meristem-associated C-terminal domain-containing protein</fullName>
    </recommendedName>
</protein>
<organism evidence="1 2">
    <name type="scientific">Prunus armeniaca</name>
    <name type="common">Apricot</name>
    <name type="synonym">Armeniaca vulgaris</name>
    <dbReference type="NCBI Taxonomy" id="36596"/>
    <lineage>
        <taxon>Eukaryota</taxon>
        <taxon>Viridiplantae</taxon>
        <taxon>Streptophyta</taxon>
        <taxon>Embryophyta</taxon>
        <taxon>Tracheophyta</taxon>
        <taxon>Spermatophyta</taxon>
        <taxon>Magnoliopsida</taxon>
        <taxon>eudicotyledons</taxon>
        <taxon>Gunneridae</taxon>
        <taxon>Pentapetalae</taxon>
        <taxon>rosids</taxon>
        <taxon>fabids</taxon>
        <taxon>Rosales</taxon>
        <taxon>Rosaceae</taxon>
        <taxon>Amygdaloideae</taxon>
        <taxon>Amygdaleae</taxon>
        <taxon>Prunus</taxon>
    </lineage>
</organism>
<reference evidence="2" key="1">
    <citation type="journal article" date="2020" name="Genome Biol.">
        <title>Gamete binning: chromosome-level and haplotype-resolved genome assembly enabled by high-throughput single-cell sequencing of gamete genomes.</title>
        <authorList>
            <person name="Campoy J.A."/>
            <person name="Sun H."/>
            <person name="Goel M."/>
            <person name="Jiao W.-B."/>
            <person name="Folz-Donahue K."/>
            <person name="Wang N."/>
            <person name="Rubio M."/>
            <person name="Liu C."/>
            <person name="Kukat C."/>
            <person name="Ruiz D."/>
            <person name="Huettel B."/>
            <person name="Schneeberger K."/>
        </authorList>
    </citation>
    <scope>NUCLEOTIDE SEQUENCE [LARGE SCALE GENOMIC DNA]</scope>
    <source>
        <strain evidence="2">cv. Rojo Pasion</strain>
    </source>
</reference>
<dbReference type="Proteomes" id="UP000507245">
    <property type="component" value="Unassembled WGS sequence"/>
</dbReference>
<name>A0A6J5WPN2_PRUAR</name>
<evidence type="ECO:0000313" key="2">
    <source>
        <dbReference type="Proteomes" id="UP000507245"/>
    </source>
</evidence>
<proteinExistence type="predicted"/>
<sequence length="81" mass="9436">MCNKFSECLTQVARLNKSGQNENDNIIDVKRLFFESTKKAFLDHYWNVIQHAHKWQPFEGFQSSPSVNASPMSESIHVDYD</sequence>
<keyword evidence="2" id="KW-1185">Reference proteome</keyword>
<accession>A0A6J5WPN2</accession>
<evidence type="ECO:0000313" key="1">
    <source>
        <dbReference type="EMBL" id="CAB4303680.1"/>
    </source>
</evidence>
<gene>
    <name evidence="1" type="ORF">ORAREDHAP_LOCUS20145</name>
</gene>